<dbReference type="InterPro" id="IPR052917">
    <property type="entry name" value="Stress-Dev_Protein"/>
</dbReference>
<dbReference type="SUPFAM" id="SSF50475">
    <property type="entry name" value="FMN-binding split barrel"/>
    <property type="match status" value="1"/>
</dbReference>
<proteinExistence type="predicted"/>
<dbReference type="InterPro" id="IPR012349">
    <property type="entry name" value="Split_barrel_FMN-bd"/>
</dbReference>
<evidence type="ECO:0000313" key="3">
    <source>
        <dbReference type="Proteomes" id="UP001321498"/>
    </source>
</evidence>
<dbReference type="PANTHER" id="PTHR34818">
    <property type="entry name" value="PROTEIN BLI-3"/>
    <property type="match status" value="1"/>
</dbReference>
<reference evidence="3" key="1">
    <citation type="journal article" date="2019" name="Int. J. Syst. Evol. Microbiol.">
        <title>The Global Catalogue of Microorganisms (GCM) 10K type strain sequencing project: providing services to taxonomists for standard genome sequencing and annotation.</title>
        <authorList>
            <consortium name="The Broad Institute Genomics Platform"/>
            <consortium name="The Broad Institute Genome Sequencing Center for Infectious Disease"/>
            <person name="Wu L."/>
            <person name="Ma J."/>
        </authorList>
    </citation>
    <scope>NUCLEOTIDE SEQUENCE [LARGE SCALE GENOMIC DNA]</scope>
    <source>
        <strain evidence="3">NBRC 108725</strain>
    </source>
</reference>
<dbReference type="Pfam" id="PF16242">
    <property type="entry name" value="Pyrid_ox_like"/>
    <property type="match status" value="1"/>
</dbReference>
<gene>
    <name evidence="2" type="ORF">GCM10025866_31310</name>
</gene>
<sequence>MTTATKDELEQIGTIIKGSRIAVLTTMTEDGRLVSRPLATVDVEFDGDVWFFVSDDSEKVHQIQHDSHVNVSFESGKGYLSLSGRAQLVHDRAKIDEYWNAGAQAWFKDGKDDPHIALLKVNAESAEFWAMTDPKPVALLKYAKAAVTGGQPDVGENHSVSL</sequence>
<keyword evidence="3" id="KW-1185">Reference proteome</keyword>
<accession>A0ABM8GFV9</accession>
<protein>
    <submittedName>
        <fullName evidence="2">General stress protein</fullName>
    </submittedName>
</protein>
<dbReference type="EMBL" id="AP027731">
    <property type="protein sequence ID" value="BDZ47222.1"/>
    <property type="molecule type" value="Genomic_DNA"/>
</dbReference>
<dbReference type="InterPro" id="IPR038725">
    <property type="entry name" value="YdaG_split_barrel_FMN-bd"/>
</dbReference>
<organism evidence="2 3">
    <name type="scientific">Naasia aerilata</name>
    <dbReference type="NCBI Taxonomy" id="1162966"/>
    <lineage>
        <taxon>Bacteria</taxon>
        <taxon>Bacillati</taxon>
        <taxon>Actinomycetota</taxon>
        <taxon>Actinomycetes</taxon>
        <taxon>Micrococcales</taxon>
        <taxon>Microbacteriaceae</taxon>
        <taxon>Naasia</taxon>
    </lineage>
</organism>
<dbReference type="Proteomes" id="UP001321498">
    <property type="component" value="Chromosome"/>
</dbReference>
<dbReference type="RefSeq" id="WP_286277171.1">
    <property type="nucleotide sequence ID" value="NZ_AP027731.1"/>
</dbReference>
<dbReference type="PANTHER" id="PTHR34818:SF1">
    <property type="entry name" value="PROTEIN BLI-3"/>
    <property type="match status" value="1"/>
</dbReference>
<dbReference type="Gene3D" id="2.30.110.10">
    <property type="entry name" value="Electron Transport, Fmn-binding Protein, Chain A"/>
    <property type="match status" value="1"/>
</dbReference>
<evidence type="ECO:0000313" key="2">
    <source>
        <dbReference type="EMBL" id="BDZ47222.1"/>
    </source>
</evidence>
<feature type="domain" description="General stress protein FMN-binding split barrel" evidence="1">
    <location>
        <begin position="7"/>
        <end position="153"/>
    </location>
</feature>
<name>A0ABM8GFV9_9MICO</name>
<evidence type="ECO:0000259" key="1">
    <source>
        <dbReference type="Pfam" id="PF16242"/>
    </source>
</evidence>